<evidence type="ECO:0000256" key="3">
    <source>
        <dbReference type="ARBA" id="ARBA00022729"/>
    </source>
</evidence>
<dbReference type="InterPro" id="IPR050671">
    <property type="entry name" value="CD300_family_receptors"/>
</dbReference>
<evidence type="ECO:0000256" key="2">
    <source>
        <dbReference type="ARBA" id="ARBA00022692"/>
    </source>
</evidence>
<dbReference type="InterPro" id="IPR036179">
    <property type="entry name" value="Ig-like_dom_sf"/>
</dbReference>
<evidence type="ECO:0000256" key="5">
    <source>
        <dbReference type="ARBA" id="ARBA00023157"/>
    </source>
</evidence>
<dbReference type="CDD" id="cd05716">
    <property type="entry name" value="IgV_pIgR_like"/>
    <property type="match status" value="2"/>
</dbReference>
<keyword evidence="6" id="KW-1133">Transmembrane helix</keyword>
<dbReference type="PROSITE" id="PS50835">
    <property type="entry name" value="IG_LIKE"/>
    <property type="match status" value="2"/>
</dbReference>
<feature type="transmembrane region" description="Helical" evidence="6">
    <location>
        <begin position="358"/>
        <end position="379"/>
    </location>
</feature>
<evidence type="ECO:0000256" key="7">
    <source>
        <dbReference type="SAM" id="SignalP"/>
    </source>
</evidence>
<dbReference type="PANTHER" id="PTHR11860">
    <property type="entry name" value="POLYMERIC-IMMUNOGLOBULIN RECEPTOR"/>
    <property type="match status" value="1"/>
</dbReference>
<dbReference type="SMART" id="SM00409">
    <property type="entry name" value="IG"/>
    <property type="match status" value="2"/>
</dbReference>
<dbReference type="KEGG" id="pvp:105293416"/>
<sequence>MWLLLALLLFFLPGCLSLTGPSFVTGTAGSSLTVRCRYDQAYKGYNKYWCRGEYDTDCHTIVETKGEEREERNGWVSIRDSADDLAFTVTMRNLDAADAGPYWCKIQTVWILDAWSRDPSFQVQVSVSPGESSARSSSRPYEIRLDRRTRADAAAAAAGAHLDGVLGCGLCFPGCLSLTGPSFVTGTAGSSLTVRCRYDQAYKGYNKYWCRGEYDTDCHTIVETKGEEREERNGWVSIRDSADDLAFTVTMRNLDAADAGPYWCKIQTVWILDAWSRDPSFQVQVSVSPASQTPPGCDPRHVLPLPCPYPDLTLFLGQFQTSRWMTYTSAFVLLLYLVDVHPSARHFLLKIPLSTVHFLFPIFLKLPLFLSMLGAVLYMSRRQRGPRGRWSLPDQSNALCRSWSPGMPCPGTPPFRLDRRDLQTLYARAGKQ</sequence>
<accession>A0A6P6CK63</accession>
<organism evidence="9 10">
    <name type="scientific">Pteropus vampyrus</name>
    <name type="common">Large flying fox</name>
    <dbReference type="NCBI Taxonomy" id="132908"/>
    <lineage>
        <taxon>Eukaryota</taxon>
        <taxon>Metazoa</taxon>
        <taxon>Chordata</taxon>
        <taxon>Craniata</taxon>
        <taxon>Vertebrata</taxon>
        <taxon>Euteleostomi</taxon>
        <taxon>Mammalia</taxon>
        <taxon>Eutheria</taxon>
        <taxon>Laurasiatheria</taxon>
        <taxon>Chiroptera</taxon>
        <taxon>Yinpterochiroptera</taxon>
        <taxon>Pteropodoidea</taxon>
        <taxon>Pteropodidae</taxon>
        <taxon>Pteropodinae</taxon>
        <taxon>Pteropus</taxon>
    </lineage>
</organism>
<protein>
    <submittedName>
        <fullName evidence="10">Uncharacterized protein LOC105293416</fullName>
    </submittedName>
</protein>
<keyword evidence="3 7" id="KW-0732">Signal</keyword>
<dbReference type="GO" id="GO:0005886">
    <property type="term" value="C:plasma membrane"/>
    <property type="evidence" value="ECO:0007669"/>
    <property type="project" value="TreeGrafter"/>
</dbReference>
<dbReference type="GeneID" id="105293416"/>
<dbReference type="AlphaFoldDB" id="A0A6P6CK63"/>
<name>A0A6P6CK63_PTEVA</name>
<evidence type="ECO:0000313" key="10">
    <source>
        <dbReference type="RefSeq" id="XP_023387380.1"/>
    </source>
</evidence>
<dbReference type="SUPFAM" id="SSF48726">
    <property type="entry name" value="Immunoglobulin"/>
    <property type="match status" value="2"/>
</dbReference>
<evidence type="ECO:0000256" key="6">
    <source>
        <dbReference type="SAM" id="Phobius"/>
    </source>
</evidence>
<feature type="domain" description="Ig-like" evidence="8">
    <location>
        <begin position="173"/>
        <end position="288"/>
    </location>
</feature>
<proteinExistence type="predicted"/>
<dbReference type="RefSeq" id="XP_023387380.1">
    <property type="nucleotide sequence ID" value="XM_023531612.1"/>
</dbReference>
<gene>
    <name evidence="10" type="primary">LOC105293416</name>
</gene>
<keyword evidence="9" id="KW-1185">Reference proteome</keyword>
<evidence type="ECO:0000256" key="4">
    <source>
        <dbReference type="ARBA" id="ARBA00023136"/>
    </source>
</evidence>
<evidence type="ECO:0000313" key="9">
    <source>
        <dbReference type="Proteomes" id="UP000515202"/>
    </source>
</evidence>
<evidence type="ECO:0000259" key="8">
    <source>
        <dbReference type="PROSITE" id="PS50835"/>
    </source>
</evidence>
<dbReference type="InterPro" id="IPR013106">
    <property type="entry name" value="Ig_V-set"/>
</dbReference>
<dbReference type="FunFam" id="2.60.40.10:FF:000370">
    <property type="entry name" value="CMRF35-like molecule 1"/>
    <property type="match status" value="2"/>
</dbReference>
<feature type="signal peptide" evidence="7">
    <location>
        <begin position="1"/>
        <end position="17"/>
    </location>
</feature>
<evidence type="ECO:0000256" key="1">
    <source>
        <dbReference type="ARBA" id="ARBA00004370"/>
    </source>
</evidence>
<dbReference type="Gene3D" id="2.60.40.10">
    <property type="entry name" value="Immunoglobulins"/>
    <property type="match status" value="2"/>
</dbReference>
<dbReference type="Pfam" id="PF07686">
    <property type="entry name" value="V-set"/>
    <property type="match status" value="2"/>
</dbReference>
<dbReference type="InterPro" id="IPR007110">
    <property type="entry name" value="Ig-like_dom"/>
</dbReference>
<dbReference type="InterPro" id="IPR003599">
    <property type="entry name" value="Ig_sub"/>
</dbReference>
<dbReference type="InterPro" id="IPR013783">
    <property type="entry name" value="Ig-like_fold"/>
</dbReference>
<dbReference type="OrthoDB" id="8865476at2759"/>
<keyword evidence="5" id="KW-1015">Disulfide bond</keyword>
<keyword evidence="4 6" id="KW-0472">Membrane</keyword>
<feature type="chain" id="PRO_5028161759" evidence="7">
    <location>
        <begin position="18"/>
        <end position="432"/>
    </location>
</feature>
<feature type="domain" description="Ig-like" evidence="8">
    <location>
        <begin position="13"/>
        <end position="128"/>
    </location>
</feature>
<comment type="subcellular location">
    <subcellularLocation>
        <location evidence="1">Membrane</location>
    </subcellularLocation>
</comment>
<dbReference type="Proteomes" id="UP000515202">
    <property type="component" value="Unplaced"/>
</dbReference>
<reference evidence="10" key="1">
    <citation type="submission" date="2025-08" db="UniProtKB">
        <authorList>
            <consortium name="RefSeq"/>
        </authorList>
    </citation>
    <scope>IDENTIFICATION</scope>
    <source>
        <tissue evidence="10">Kidney</tissue>
    </source>
</reference>
<keyword evidence="2 6" id="KW-0812">Transmembrane</keyword>
<dbReference type="GO" id="GO:0004888">
    <property type="term" value="F:transmembrane signaling receptor activity"/>
    <property type="evidence" value="ECO:0007669"/>
    <property type="project" value="TreeGrafter"/>
</dbReference>
<dbReference type="PANTHER" id="PTHR11860:SF89">
    <property type="entry name" value="CMRF35-LIKE MOLECULE 2"/>
    <property type="match status" value="1"/>
</dbReference>